<dbReference type="AlphaFoldDB" id="X1PWP8"/>
<comment type="caution">
    <text evidence="1">The sequence shown here is derived from an EMBL/GenBank/DDBJ whole genome shotgun (WGS) entry which is preliminary data.</text>
</comment>
<gene>
    <name evidence="1" type="ORF">S12H4_10024</name>
</gene>
<evidence type="ECO:0000313" key="1">
    <source>
        <dbReference type="EMBL" id="GAI60707.1"/>
    </source>
</evidence>
<sequence length="292" mass="32946">GQTNSYSETKKVQANISRAIQLSKQAAGEYRRGHKERAQALFTETEQLFRQAKATAQSVGDARLERFARKGITDTLEEQIKLREDFVRKEQSRAKSLKEQIPLEDARSRRMAFLIEKIKKFALFTKEGVISFGTEEEALAEVMPLLKALDKEFGEVGGKLNIFKRLEETGEKDLESALLKAMAPLETIFGKEISLQFAYKERIDQVFIDIQNVADQIPIDIKLRLEKLGFDVSTLKGIEDASKGLVEVFQSIERSIRASASLKGQQKKLKDQVTGVRDASNLVTDTFKEQIG</sequence>
<organism evidence="1">
    <name type="scientific">marine sediment metagenome</name>
    <dbReference type="NCBI Taxonomy" id="412755"/>
    <lineage>
        <taxon>unclassified sequences</taxon>
        <taxon>metagenomes</taxon>
        <taxon>ecological metagenomes</taxon>
    </lineage>
</organism>
<protein>
    <submittedName>
        <fullName evidence="1">Uncharacterized protein</fullName>
    </submittedName>
</protein>
<accession>X1PWP8</accession>
<dbReference type="EMBL" id="BARW01004195">
    <property type="protein sequence ID" value="GAI60707.1"/>
    <property type="molecule type" value="Genomic_DNA"/>
</dbReference>
<proteinExistence type="predicted"/>
<reference evidence="1" key="1">
    <citation type="journal article" date="2014" name="Front. Microbiol.">
        <title>High frequency of phylogenetically diverse reductive dehalogenase-homologous genes in deep subseafloor sedimentary metagenomes.</title>
        <authorList>
            <person name="Kawai M."/>
            <person name="Futagami T."/>
            <person name="Toyoda A."/>
            <person name="Takaki Y."/>
            <person name="Nishi S."/>
            <person name="Hori S."/>
            <person name="Arai W."/>
            <person name="Tsubouchi T."/>
            <person name="Morono Y."/>
            <person name="Uchiyama I."/>
            <person name="Ito T."/>
            <person name="Fujiyama A."/>
            <person name="Inagaki F."/>
            <person name="Takami H."/>
        </authorList>
    </citation>
    <scope>NUCLEOTIDE SEQUENCE</scope>
    <source>
        <strain evidence="1">Expedition CK06-06</strain>
    </source>
</reference>
<feature type="non-terminal residue" evidence="1">
    <location>
        <position position="1"/>
    </location>
</feature>
<name>X1PWP8_9ZZZZ</name>
<feature type="non-terminal residue" evidence="1">
    <location>
        <position position="292"/>
    </location>
</feature>